<reference evidence="1" key="1">
    <citation type="journal article" date="2021" name="PeerJ">
        <title>Extensive microbial diversity within the chicken gut microbiome revealed by metagenomics and culture.</title>
        <authorList>
            <person name="Gilroy R."/>
            <person name="Ravi A."/>
            <person name="Getino M."/>
            <person name="Pursley I."/>
            <person name="Horton D.L."/>
            <person name="Alikhan N.F."/>
            <person name="Baker D."/>
            <person name="Gharbi K."/>
            <person name="Hall N."/>
            <person name="Watson M."/>
            <person name="Adriaenssens E.M."/>
            <person name="Foster-Nyarko E."/>
            <person name="Jarju S."/>
            <person name="Secka A."/>
            <person name="Antonio M."/>
            <person name="Oren A."/>
            <person name="Chaudhuri R.R."/>
            <person name="La Ragione R."/>
            <person name="Hildebrand F."/>
            <person name="Pallen M.J."/>
        </authorList>
    </citation>
    <scope>NUCLEOTIDE SEQUENCE</scope>
    <source>
        <strain evidence="1">Gambia16-554</strain>
    </source>
</reference>
<accession>A0A9D2GNE3</accession>
<dbReference type="AlphaFoldDB" id="A0A9D2GNE3"/>
<evidence type="ECO:0000313" key="1">
    <source>
        <dbReference type="EMBL" id="HIZ85226.1"/>
    </source>
</evidence>
<reference evidence="1" key="2">
    <citation type="submission" date="2021-04" db="EMBL/GenBank/DDBJ databases">
        <authorList>
            <person name="Gilroy R."/>
        </authorList>
    </citation>
    <scope>NUCLEOTIDE SEQUENCE</scope>
    <source>
        <strain evidence="1">Gambia16-554</strain>
    </source>
</reference>
<name>A0A9D2GNE3_9BACT</name>
<proteinExistence type="predicted"/>
<gene>
    <name evidence="1" type="ORF">IAC04_01905</name>
</gene>
<organism evidence="1 2">
    <name type="scientific">Candidatus Coprenecus stercoravium</name>
    <dbReference type="NCBI Taxonomy" id="2840735"/>
    <lineage>
        <taxon>Bacteria</taxon>
        <taxon>Pseudomonadati</taxon>
        <taxon>Bacteroidota</taxon>
        <taxon>Bacteroidia</taxon>
        <taxon>Bacteroidales</taxon>
        <taxon>Rikenellaceae</taxon>
        <taxon>Rikenellaceae incertae sedis</taxon>
        <taxon>Candidatus Coprenecus</taxon>
    </lineage>
</organism>
<protein>
    <submittedName>
        <fullName evidence="1">Uncharacterized protein</fullName>
    </submittedName>
</protein>
<dbReference type="Proteomes" id="UP000824115">
    <property type="component" value="Unassembled WGS sequence"/>
</dbReference>
<sequence>DSMRIAFRDRCLDLRFDSVSVEGNLTEDQKQYISTTITDKKKEFSFEQAKRGYYRVLSTNAIQSFYPTAVLGQVSLFTLRLQTAPKNVLSLSVGGNISSSSLMQGYVGLSHIHFSKHPWNAAINLDIGQFFTGVGLYFRQHIGIKPLFLYEVMLNAQSFDYFRSSQGILQSNSLAKNIRETEYFLTLNMGTPISYNSNILLEFGATAGVNRYDYFPAENYSQYDKKDRTYLSYLTARLKMAQTTLDYNMYPSSGRHRLLEFRYILSHEKHFEGTMYADGTSVTQPLKSTLLARLNLEDYYDLGRWFSLGYNLDITVSTPLDLCDYTSTMMAMPAFQPTIHSRTLMLEAYRAPIYVGFTVNPVIKFTKTVFLHLSGGYFQPYKELLETASGGYTYSQPLPRGGFVGNAAIVWQSPIGPISLSCAYYEKAEKAKWYPSFNIGFLIFREHGLRN</sequence>
<comment type="caution">
    <text evidence="1">The sequence shown here is derived from an EMBL/GenBank/DDBJ whole genome shotgun (WGS) entry which is preliminary data.</text>
</comment>
<evidence type="ECO:0000313" key="2">
    <source>
        <dbReference type="Proteomes" id="UP000824115"/>
    </source>
</evidence>
<dbReference type="EMBL" id="DXAW01000037">
    <property type="protein sequence ID" value="HIZ85226.1"/>
    <property type="molecule type" value="Genomic_DNA"/>
</dbReference>
<feature type="non-terminal residue" evidence="1">
    <location>
        <position position="1"/>
    </location>
</feature>